<evidence type="ECO:0000313" key="2">
    <source>
        <dbReference type="EMBL" id="MEM5947174.1"/>
    </source>
</evidence>
<keyword evidence="2" id="KW-0067">ATP-binding</keyword>
<keyword evidence="2" id="KW-0547">Nucleotide-binding</keyword>
<dbReference type="InterPro" id="IPR003594">
    <property type="entry name" value="HATPase_dom"/>
</dbReference>
<dbReference type="Proteomes" id="UP001466331">
    <property type="component" value="Unassembled WGS sequence"/>
</dbReference>
<dbReference type="Pfam" id="PF13581">
    <property type="entry name" value="HATPase_c_2"/>
    <property type="match status" value="1"/>
</dbReference>
<accession>A0ABU9U9L7</accession>
<protein>
    <submittedName>
        <fullName evidence="2">ATP-binding protein</fullName>
    </submittedName>
</protein>
<comment type="caution">
    <text evidence="2">The sequence shown here is derived from an EMBL/GenBank/DDBJ whole genome shotgun (WGS) entry which is preliminary data.</text>
</comment>
<gene>
    <name evidence="2" type="ORF">WKV44_01300</name>
</gene>
<feature type="domain" description="Histidine kinase/HSP90-like ATPase" evidence="1">
    <location>
        <begin position="43"/>
        <end position="105"/>
    </location>
</feature>
<sequence>MENTEIRLLKVDENSPLFDTKGMFYKEFPSDFRQVRYFTLLIVQKAPPEIREVNLLEQQISEILINAIKHGNKRDLNKKVKVWYKFTPESAHIIVEDEGEGFKKLEEWNEFHKRRTQAFFQQDFDTLEKYISFRTEESEEMDGGNAMFAAVEYWNGGIVYNNKKNKVAVLKTFPKKRHGVTIEEIQQITTA</sequence>
<dbReference type="InterPro" id="IPR036890">
    <property type="entry name" value="HATPase_C_sf"/>
</dbReference>
<reference evidence="2 3" key="1">
    <citation type="submission" date="2024-03" db="EMBL/GenBank/DDBJ databases">
        <title>Ignisphaera cupida sp. nov., a hyperthermophilic hydrolytic archaeon from a hot spring of Kamchatka, and proposal of Ignisphaeraceae fam. nov.</title>
        <authorList>
            <person name="Podosokorskaya O.A."/>
            <person name="Elcheninov A.G."/>
            <person name="Maltseva A.I."/>
            <person name="Zayulina K.S."/>
            <person name="Novikov A."/>
            <person name="Merkel A.Y."/>
        </authorList>
    </citation>
    <scope>NUCLEOTIDE SEQUENCE [LARGE SCALE GENOMIC DNA]</scope>
    <source>
        <strain evidence="2 3">38H-sp</strain>
    </source>
</reference>
<dbReference type="EMBL" id="JBCHKQ010000001">
    <property type="protein sequence ID" value="MEM5947174.1"/>
    <property type="molecule type" value="Genomic_DNA"/>
</dbReference>
<organism evidence="2 3">
    <name type="scientific">Rarispira pelagica</name>
    <dbReference type="NCBI Taxonomy" id="3141764"/>
    <lineage>
        <taxon>Bacteria</taxon>
        <taxon>Pseudomonadati</taxon>
        <taxon>Spirochaetota</taxon>
        <taxon>Spirochaetia</taxon>
        <taxon>Winmispirales</taxon>
        <taxon>Winmispiraceae</taxon>
        <taxon>Rarispira</taxon>
    </lineage>
</organism>
<proteinExistence type="predicted"/>
<evidence type="ECO:0000313" key="3">
    <source>
        <dbReference type="Proteomes" id="UP001466331"/>
    </source>
</evidence>
<name>A0ABU9U9L7_9SPIR</name>
<dbReference type="SUPFAM" id="SSF55874">
    <property type="entry name" value="ATPase domain of HSP90 chaperone/DNA topoisomerase II/histidine kinase"/>
    <property type="match status" value="1"/>
</dbReference>
<dbReference type="GO" id="GO:0005524">
    <property type="term" value="F:ATP binding"/>
    <property type="evidence" value="ECO:0007669"/>
    <property type="project" value="UniProtKB-KW"/>
</dbReference>
<keyword evidence="3" id="KW-1185">Reference proteome</keyword>
<dbReference type="RefSeq" id="WP_420068625.1">
    <property type="nucleotide sequence ID" value="NZ_JBCHKQ010000001.1"/>
</dbReference>
<dbReference type="Gene3D" id="3.30.565.10">
    <property type="entry name" value="Histidine kinase-like ATPase, C-terminal domain"/>
    <property type="match status" value="1"/>
</dbReference>
<evidence type="ECO:0000259" key="1">
    <source>
        <dbReference type="Pfam" id="PF13581"/>
    </source>
</evidence>